<gene>
    <name evidence="1" type="ORF">LDCGVIBL_CDS0176</name>
</gene>
<evidence type="ECO:0000313" key="1">
    <source>
        <dbReference type="EMBL" id="XCI77534.1"/>
    </source>
</evidence>
<proteinExistence type="predicted"/>
<organism evidence="1">
    <name type="scientific">Rhizobium phage LG08</name>
    <dbReference type="NCBI Taxonomy" id="3129229"/>
    <lineage>
        <taxon>Viruses</taxon>
        <taxon>Duplodnaviria</taxon>
        <taxon>Heunggongvirae</taxon>
        <taxon>Uroviricota</taxon>
        <taxon>Caudoviricetes</taxon>
    </lineage>
</organism>
<dbReference type="EMBL" id="PP429226">
    <property type="protein sequence ID" value="XCI77534.1"/>
    <property type="molecule type" value="Genomic_DNA"/>
</dbReference>
<name>A0AAU8HY57_9CAUD</name>
<sequence>MTPEFKSSKGVEEELLSFLKENVNIANVRSVRQTGISIEIGPALLNIEQFEGREGFDVSVFSADSDDDDFDVAGVSMDFFKDVETFANEIRWTKIQKDFTLNSLKERVEVIERKNK</sequence>
<accession>A0AAU8HY57</accession>
<reference evidence="1" key="1">
    <citation type="submission" date="2024-03" db="EMBL/GenBank/DDBJ databases">
        <authorList>
            <person name="Chantapakul B."/>
            <person name="Wang S."/>
        </authorList>
    </citation>
    <scope>NUCLEOTIDE SEQUENCE</scope>
</reference>
<protein>
    <submittedName>
        <fullName evidence="1">Uncharacterized protein</fullName>
    </submittedName>
</protein>